<protein>
    <submittedName>
        <fullName evidence="1">Uncharacterized protein</fullName>
    </submittedName>
</protein>
<evidence type="ECO:0000313" key="4">
    <source>
        <dbReference type="Proteomes" id="UP001054892"/>
    </source>
</evidence>
<dbReference type="KEGG" id="ptw:TUM18999_01160"/>
<evidence type="ECO:0000313" key="2">
    <source>
        <dbReference type="EMBL" id="GJN52719.1"/>
    </source>
</evidence>
<dbReference type="EMBL" id="BQKM01000004">
    <property type="protein sequence ID" value="GJN52719.1"/>
    <property type="molecule type" value="Genomic_DNA"/>
</dbReference>
<accession>A0A6J4DXT8</accession>
<dbReference type="Proteomes" id="UP000509383">
    <property type="component" value="Chromosome"/>
</dbReference>
<gene>
    <name evidence="1" type="ORF">TUM18999_01160</name>
    <name evidence="2" type="ORF">TUM20286_24710</name>
</gene>
<sequence length="101" mass="11353">MDSSDPPIAAITDPALACLLREMLPAMGVVCEVITETGQCQRAPLCRWLKDAPLSETTRLRLLLDEAVTVLDRTRHAFKSRELGRLRRRLEQALEELSRPA</sequence>
<name>A0A6J4DXT8_9PSED</name>
<organism evidence="1 3">
    <name type="scientific">Pseudomonas tohonis</name>
    <dbReference type="NCBI Taxonomy" id="2725477"/>
    <lineage>
        <taxon>Bacteria</taxon>
        <taxon>Pseudomonadati</taxon>
        <taxon>Pseudomonadota</taxon>
        <taxon>Gammaproteobacteria</taxon>
        <taxon>Pseudomonadales</taxon>
        <taxon>Pseudomonadaceae</taxon>
        <taxon>Pseudomonas</taxon>
    </lineage>
</organism>
<proteinExistence type="predicted"/>
<dbReference type="AlphaFoldDB" id="A0A6J4DXT8"/>
<reference evidence="1 3" key="1">
    <citation type="submission" date="2020-05" db="EMBL/GenBank/DDBJ databases">
        <title>Characterization of novel class B3 metallo-beta-lactamase from novel Pseudomonas species.</title>
        <authorList>
            <person name="Yamada K."/>
            <person name="Aoki K."/>
            <person name="Ishii Y."/>
        </authorList>
    </citation>
    <scope>NUCLEOTIDE SEQUENCE [LARGE SCALE GENOMIC DNA]</scope>
    <source>
        <strain evidence="1 3">TUM18999</strain>
        <strain evidence="2 4">TUM20286</strain>
    </source>
</reference>
<dbReference type="Proteomes" id="UP001054892">
    <property type="component" value="Unassembled WGS sequence"/>
</dbReference>
<dbReference type="RefSeq" id="WP_173174836.1">
    <property type="nucleotide sequence ID" value="NZ_AP023189.1"/>
</dbReference>
<evidence type="ECO:0000313" key="3">
    <source>
        <dbReference type="Proteomes" id="UP000509383"/>
    </source>
</evidence>
<evidence type="ECO:0000313" key="1">
    <source>
        <dbReference type="EMBL" id="BCG21925.1"/>
    </source>
</evidence>
<keyword evidence="4" id="KW-1185">Reference proteome</keyword>
<dbReference type="EMBL" id="AP023189">
    <property type="protein sequence ID" value="BCG21925.1"/>
    <property type="molecule type" value="Genomic_DNA"/>
</dbReference>